<dbReference type="InterPro" id="IPR013087">
    <property type="entry name" value="Znf_C2H2_type"/>
</dbReference>
<dbReference type="InterPro" id="IPR036236">
    <property type="entry name" value="Znf_C2H2_sf"/>
</dbReference>
<organism evidence="7 8">
    <name type="scientific">Penicillium salamii</name>
    <dbReference type="NCBI Taxonomy" id="1612424"/>
    <lineage>
        <taxon>Eukaryota</taxon>
        <taxon>Fungi</taxon>
        <taxon>Dikarya</taxon>
        <taxon>Ascomycota</taxon>
        <taxon>Pezizomycotina</taxon>
        <taxon>Eurotiomycetes</taxon>
        <taxon>Eurotiomycetidae</taxon>
        <taxon>Eurotiales</taxon>
        <taxon>Aspergillaceae</taxon>
        <taxon>Penicillium</taxon>
    </lineage>
</organism>
<dbReference type="PROSITE" id="PS00028">
    <property type="entry name" value="ZINC_FINGER_C2H2_1"/>
    <property type="match status" value="2"/>
</dbReference>
<keyword evidence="4" id="KW-0862">Zinc</keyword>
<reference evidence="7" key="1">
    <citation type="submission" date="2021-07" db="EMBL/GenBank/DDBJ databases">
        <authorList>
            <person name="Branca A.L. A."/>
        </authorList>
    </citation>
    <scope>NUCLEOTIDE SEQUENCE</scope>
</reference>
<comment type="caution">
    <text evidence="7">The sequence shown here is derived from an EMBL/GenBank/DDBJ whole genome shotgun (WGS) entry which is preliminary data.</text>
</comment>
<keyword evidence="3 5" id="KW-0863">Zinc-finger</keyword>
<accession>A0A9W4N3B9</accession>
<protein>
    <recommendedName>
        <fullName evidence="6">C2H2-type domain-containing protein</fullName>
    </recommendedName>
</protein>
<dbReference type="EMBL" id="CAJVPA010000022">
    <property type="protein sequence ID" value="CAG8239127.1"/>
    <property type="molecule type" value="Genomic_DNA"/>
</dbReference>
<evidence type="ECO:0000259" key="6">
    <source>
        <dbReference type="PROSITE" id="PS50157"/>
    </source>
</evidence>
<dbReference type="PROSITE" id="PS50157">
    <property type="entry name" value="ZINC_FINGER_C2H2_2"/>
    <property type="match status" value="2"/>
</dbReference>
<dbReference type="OrthoDB" id="6077919at2759"/>
<evidence type="ECO:0000256" key="2">
    <source>
        <dbReference type="ARBA" id="ARBA00022737"/>
    </source>
</evidence>
<keyword evidence="1" id="KW-0479">Metal-binding</keyword>
<dbReference type="Pfam" id="PF12874">
    <property type="entry name" value="zf-met"/>
    <property type="match status" value="1"/>
</dbReference>
<dbReference type="Pfam" id="PF12171">
    <property type="entry name" value="zf-C2H2_jaz"/>
    <property type="match status" value="1"/>
</dbReference>
<keyword evidence="2" id="KW-0677">Repeat</keyword>
<evidence type="ECO:0000256" key="4">
    <source>
        <dbReference type="ARBA" id="ARBA00022833"/>
    </source>
</evidence>
<gene>
    <name evidence="7" type="ORF">PSALAMII_LOCUS504</name>
</gene>
<proteinExistence type="predicted"/>
<feature type="domain" description="C2H2-type" evidence="6">
    <location>
        <begin position="51"/>
        <end position="80"/>
    </location>
</feature>
<sequence>MPSATWTYLTSILPTPTLITLNKMFTCGECGNRYYSKFECEDHMNAYNHWFDCETCDRVFMDQNSCNQHMQSADHFSDRYCRECKKYFQNAHNLRQHLNSRTHRGSDVKCPFCNTGFVTHSGASHHLETGSCPGAPRLNRESIARVVQRLDTAGVIAKKQIEWHEQNVE</sequence>
<dbReference type="InterPro" id="IPR022755">
    <property type="entry name" value="Znf_C2H2_jaz"/>
</dbReference>
<dbReference type="GO" id="GO:0008270">
    <property type="term" value="F:zinc ion binding"/>
    <property type="evidence" value="ECO:0007669"/>
    <property type="project" value="UniProtKB-KW"/>
</dbReference>
<dbReference type="Proteomes" id="UP001152646">
    <property type="component" value="Unassembled WGS sequence"/>
</dbReference>
<dbReference type="PANTHER" id="PTHR24409">
    <property type="entry name" value="ZINC FINGER PROTEIN 142"/>
    <property type="match status" value="1"/>
</dbReference>
<dbReference type="AlphaFoldDB" id="A0A9W4N3B9"/>
<evidence type="ECO:0000256" key="1">
    <source>
        <dbReference type="ARBA" id="ARBA00022723"/>
    </source>
</evidence>
<evidence type="ECO:0000313" key="7">
    <source>
        <dbReference type="EMBL" id="CAG8239127.1"/>
    </source>
</evidence>
<dbReference type="SUPFAM" id="SSF57667">
    <property type="entry name" value="beta-beta-alpha zinc fingers"/>
    <property type="match status" value="1"/>
</dbReference>
<dbReference type="SMART" id="SM00355">
    <property type="entry name" value="ZnF_C2H2"/>
    <property type="match status" value="4"/>
</dbReference>
<dbReference type="Gene3D" id="3.30.160.60">
    <property type="entry name" value="Classic Zinc Finger"/>
    <property type="match status" value="1"/>
</dbReference>
<evidence type="ECO:0000256" key="5">
    <source>
        <dbReference type="PROSITE-ProRule" id="PRU00042"/>
    </source>
</evidence>
<evidence type="ECO:0000256" key="3">
    <source>
        <dbReference type="ARBA" id="ARBA00022771"/>
    </source>
</evidence>
<evidence type="ECO:0000313" key="8">
    <source>
        <dbReference type="Proteomes" id="UP001152646"/>
    </source>
</evidence>
<feature type="domain" description="C2H2-type" evidence="6">
    <location>
        <begin position="79"/>
        <end position="108"/>
    </location>
</feature>
<name>A0A9W4N3B9_9EURO</name>